<feature type="compositionally biased region" description="Polar residues" evidence="7">
    <location>
        <begin position="1841"/>
        <end position="1851"/>
    </location>
</feature>
<dbReference type="GO" id="GO:0005975">
    <property type="term" value="P:carbohydrate metabolic process"/>
    <property type="evidence" value="ECO:0007669"/>
    <property type="project" value="InterPro"/>
</dbReference>
<feature type="compositionally biased region" description="Low complexity" evidence="7">
    <location>
        <begin position="124"/>
        <end position="136"/>
    </location>
</feature>
<dbReference type="Pfam" id="PF25066">
    <property type="entry name" value="TPR_VPS8_2"/>
    <property type="match status" value="1"/>
</dbReference>
<feature type="region of interest" description="Disordered" evidence="7">
    <location>
        <begin position="1"/>
        <end position="188"/>
    </location>
</feature>
<evidence type="ECO:0000256" key="3">
    <source>
        <dbReference type="ARBA" id="ARBA00009422"/>
    </source>
</evidence>
<dbReference type="EC" id="3.2.1.6" evidence="4"/>
<feature type="compositionally biased region" description="Polar residues" evidence="7">
    <location>
        <begin position="111"/>
        <end position="120"/>
    </location>
</feature>
<dbReference type="PANTHER" id="PTHR12616">
    <property type="entry name" value="VACUOLAR PROTEIN SORTING VPS41"/>
    <property type="match status" value="1"/>
</dbReference>
<feature type="compositionally biased region" description="Low complexity" evidence="7">
    <location>
        <begin position="1942"/>
        <end position="1952"/>
    </location>
</feature>
<dbReference type="Gene3D" id="2.130.10.10">
    <property type="entry name" value="YVTN repeat-like/Quinoprotein amine dehydrogenase"/>
    <property type="match status" value="1"/>
</dbReference>
<feature type="compositionally biased region" description="Low complexity" evidence="7">
    <location>
        <begin position="147"/>
        <end position="181"/>
    </location>
</feature>
<dbReference type="SUPFAM" id="SSF50978">
    <property type="entry name" value="WD40 repeat-like"/>
    <property type="match status" value="1"/>
</dbReference>
<comment type="similarity">
    <text evidence="3">Belongs to the VPS8 family.</text>
</comment>
<evidence type="ECO:0000256" key="2">
    <source>
        <dbReference type="ARBA" id="ARBA00006865"/>
    </source>
</evidence>
<evidence type="ECO:0000313" key="10">
    <source>
        <dbReference type="Proteomes" id="UP000077002"/>
    </source>
</evidence>
<comment type="caution">
    <text evidence="9">The sequence shown here is derived from an EMBL/GenBank/DDBJ whole genome shotgun (WGS) entry which is preliminary data.</text>
</comment>
<evidence type="ECO:0000256" key="1">
    <source>
        <dbReference type="ARBA" id="ARBA00000124"/>
    </source>
</evidence>
<feature type="compositionally biased region" description="Pro residues" evidence="7">
    <location>
        <begin position="1855"/>
        <end position="1864"/>
    </location>
</feature>
<dbReference type="PANTHER" id="PTHR12616:SF8">
    <property type="entry name" value="VACUOLAR PROTEIN SORTING-ASSOCIATED PROTEIN 8 HOMOLOG"/>
    <property type="match status" value="1"/>
</dbReference>
<dbReference type="GO" id="GO:0030897">
    <property type="term" value="C:HOPS complex"/>
    <property type="evidence" value="ECO:0007669"/>
    <property type="project" value="TreeGrafter"/>
</dbReference>
<evidence type="ECO:0000313" key="9">
    <source>
        <dbReference type="EMBL" id="OAG45514.1"/>
    </source>
</evidence>
<feature type="compositionally biased region" description="Low complexity" evidence="7">
    <location>
        <begin position="97"/>
        <end position="110"/>
    </location>
</feature>
<sequence length="2055" mass="224936">MNSTLNEGESFLRDEDHGVPEDENGQESGAQDDHDVPDIVPAEPHEPAEGATETLDAVLEDENGESGQIDGEGASNGPGTNGTDNIPPFDEATNLLSIDDSTSIPDDTPSVQDSVLSSPRSDAGSVRSPGRRGSPSTIHRPFDIRFQSRLSSSQLSPLRSSSPALLNAHSRHASAASHGLHTPSEPDDTINPWDVIRWSKFRKITGQAFSEIGKRNFGSPICLAVADQLVLGTSKGIVLVFDHHQNHKAIIGSGTKAAESGAVTALAISADHTTIAVGHETGHIFTWELARPSRPFLHIQPIEASQPQARKGDGHISDSAVLHIGFLGYRHTALVSADDKGMAFSHLATRGMGAVGRVVRTTRILGRYPELVSRSSKPLKKSSVLAFSPLPLGNIEQRTDSLGLVAMLTPYLLVIVSTTPVAQTQHKAARPKEVAAHSAMTAALAWFPAIKLKSQDSETSKTKLVYAWSNILTVLEVHGTQGDDDTEKNKPPDLQFLARSRYQADEAIVAVQWLNRSVLAVLTITQQLLIIEDLTMHVTEAFDLLKKNIYHADLYSQQLRAIIEQLDEEDTSMHGVVADAFHMSFRAYKGRLFLLGFNDVWTGVLTNWADRLLAMINVGDFIGAIRLATKYYQGEGERATIGLPEEDNVRAGVVKEKLVEMMSASLKYAFGKNQQAGSDQIEKPQMAELADACIKACLVMEDEDFLFEEVFSWYEEHEQGHLFVDVLEPYILDQTISSVPPPALKTLINHFVQTHTPSVLEEIICMLDTSTMDIDQVTTLCKQYALYDAYIYVWTMALQDFTTPLMLLLELTNNEDPPRQRQQVVNMVDRYNIAQKIFPYMSFILTGRVYPTGNMLGEEASVLAKGQVYDYFFSGGSGANGVAQRRSNSFLNPTVSFENLSRVLHFDTASFIAALNEAFEDSYLNLGDDDVLNSLSLKQAAATRTYTRQYVVRILLEVMSSGFDSDDTIYLDMFIARNLAKYPQYLVLSGTVLQEIFIRLCQYPEDDMQEDAELSIEYLLSVYQPPNVLDFVPLLREARFYRVLKSVFKQERQYADMISTFFVDSQDRVGVFASIVECLRLESPLTQRQRREVRDVIQKHALDLINIDVQRCASTIDEVAPDLHHVFLQTMADDLSEQFEYLRTLLEPEEHLSSRRNYDHEIMELYVRLLCQFDPSHVRDYVENIKEGDIRLAEVLPTIEDNGIIDAVVILQVRQGQVKDAMDRLTRHLALLGSTLKSLKSDLVDQEDDSSVIHPATNVLESLEKYTRVGIWLCQGQMKNAPKSLAVAKSPRRSASANRALSFQENLWLELILSVVSIARDVSIHAPVNEPTHEDPTGLEITQALRTTIQQVFTALLTSTTSMRDGASGRDMMFLRILRAFLSHAAEASPSLSELRNVISSIFSAYAYEESLLGLSNSMLDKDVFVRLDEVAGLRQRGWRPRGQVCEVCRRRIWGPGVGERVWEQWQKREEGRLLRRRRTQDNESVVEDDENRGKGKATVGVSSQEPLESEGGGAGTDPAEELGPIVAFSCRHLYHQKCLGQPRMEDGVPQLDPDPTNGYVQYVDQNTAQRGGLINTDSGAVYMGVDHTNVASGSGRQSVRLTSKKSYNHGLIILDLSHMPGGVCGAWPAFWTVGPNWPNAGEIDIIEGVNLQTSNAMTLHTNAGCSISNNGMFSGSVATSNCDIKAAGQATNAGCSISTPNDATYGTGFNDAEGGVYATEWTSSAISIWFFSRSAIPSDISSGSPDPGNWGQPLASFGGSCNIDEFFNNQQIVFDTTFCGDWAGNVWDSDPVCKSKASTCESYVQNNPSAFQDAFWTVNSLKVFQGSGSQGPNATAPFPSFSSHAPTASVSIPGGPPGPPPVGPTQTSFYSAPTTGFSRGGNGRHTKTFGTYEATAANFVAVPTTASGAAASSVASFDGQVSSMTVGPPVVAVVSSDGTVSEAQESAASPPATTPTPPAGSSDNNEKNNAAAPASVTCTTVSALGYEDFQSWEGDKKSRREAGPEPGILSSSAEMLPFLNEAHAKRHLTRHGRRDIHRHLFRHGAAAAGPGSEE</sequence>
<dbReference type="Pfam" id="PF12816">
    <property type="entry name" value="TPR_Vps8"/>
    <property type="match status" value="1"/>
</dbReference>
<feature type="compositionally biased region" description="Basic and acidic residues" evidence="7">
    <location>
        <begin position="10"/>
        <end position="20"/>
    </location>
</feature>
<feature type="region of interest" description="Disordered" evidence="7">
    <location>
        <begin position="1993"/>
        <end position="2012"/>
    </location>
</feature>
<dbReference type="EMBL" id="LVKK01000001">
    <property type="protein sequence ID" value="OAG45514.1"/>
    <property type="molecule type" value="Genomic_DNA"/>
</dbReference>
<feature type="region of interest" description="Disordered" evidence="7">
    <location>
        <begin position="1833"/>
        <end position="1887"/>
    </location>
</feature>
<keyword evidence="5" id="KW-0378">Hydrolase</keyword>
<feature type="region of interest" description="Disordered" evidence="7">
    <location>
        <begin position="2026"/>
        <end position="2055"/>
    </location>
</feature>
<dbReference type="GO" id="GO:0005770">
    <property type="term" value="C:late endosome"/>
    <property type="evidence" value="ECO:0007669"/>
    <property type="project" value="TreeGrafter"/>
</dbReference>
<dbReference type="PROSITE" id="PS51762">
    <property type="entry name" value="GH16_2"/>
    <property type="match status" value="1"/>
</dbReference>
<dbReference type="CDD" id="cd02181">
    <property type="entry name" value="GH16_fungal_Lam16A_glucanase"/>
    <property type="match status" value="1"/>
</dbReference>
<gene>
    <name evidence="9" type="ORF">AYO21_00150</name>
</gene>
<dbReference type="Gene3D" id="2.60.120.200">
    <property type="match status" value="1"/>
</dbReference>
<feature type="compositionally biased region" description="Basic residues" evidence="7">
    <location>
        <begin position="2026"/>
        <end position="2043"/>
    </location>
</feature>
<protein>
    <recommendedName>
        <fullName evidence="4">endo-1,3(4)-beta-glucanase</fullName>
        <ecNumber evidence="4">3.2.1.6</ecNumber>
    </recommendedName>
</protein>
<dbReference type="Pfam" id="PF26113">
    <property type="entry name" value="GH16_XgeA"/>
    <property type="match status" value="1"/>
</dbReference>
<dbReference type="GO" id="GO:0006623">
    <property type="term" value="P:protein targeting to vacuole"/>
    <property type="evidence" value="ECO:0007669"/>
    <property type="project" value="InterPro"/>
</dbReference>
<dbReference type="SUPFAM" id="SSF49899">
    <property type="entry name" value="Concanavalin A-like lectins/glucanases"/>
    <property type="match status" value="1"/>
</dbReference>
<dbReference type="RefSeq" id="XP_022517466.1">
    <property type="nucleotide sequence ID" value="XM_022650140.1"/>
</dbReference>
<feature type="compositionally biased region" description="Basic and acidic residues" evidence="7">
    <location>
        <begin position="1994"/>
        <end position="2004"/>
    </location>
</feature>
<keyword evidence="6" id="KW-0326">Glycosidase</keyword>
<dbReference type="InterPro" id="IPR013320">
    <property type="entry name" value="ConA-like_dom_sf"/>
</dbReference>
<feature type="region of interest" description="Disordered" evidence="7">
    <location>
        <begin position="1937"/>
        <end position="1975"/>
    </location>
</feature>
<keyword evidence="10" id="KW-1185">Reference proteome</keyword>
<organism evidence="9 10">
    <name type="scientific">Fonsecaea monophora</name>
    <dbReference type="NCBI Taxonomy" id="254056"/>
    <lineage>
        <taxon>Eukaryota</taxon>
        <taxon>Fungi</taxon>
        <taxon>Dikarya</taxon>
        <taxon>Ascomycota</taxon>
        <taxon>Pezizomycotina</taxon>
        <taxon>Eurotiomycetes</taxon>
        <taxon>Chaetothyriomycetidae</taxon>
        <taxon>Chaetothyriales</taxon>
        <taxon>Herpotrichiellaceae</taxon>
        <taxon>Fonsecaea</taxon>
    </lineage>
</organism>
<reference evidence="9 10" key="1">
    <citation type="submission" date="2016-03" db="EMBL/GenBank/DDBJ databases">
        <title>Draft genome sequence of the Fonsecaea monophora CBS 269.37.</title>
        <authorList>
            <person name="Bombassaro A."/>
            <person name="Vinicius W.A."/>
            <person name="De Hoog S."/>
            <person name="Sun J."/>
            <person name="Souza E.M."/>
            <person name="Raittz R.T."/>
            <person name="Costa F."/>
            <person name="Leao A.C."/>
            <person name="Tadra-Sfeir M.Z."/>
            <person name="Baura V."/>
            <person name="Balsanelli E."/>
            <person name="Pedrosa F.O."/>
            <person name="Moreno L.F."/>
            <person name="Steffens M.B."/>
            <person name="Xi L."/>
            <person name="Bocca A.L."/>
            <person name="Felipe M.S."/>
            <person name="Teixeira M."/>
            <person name="Telles Filho F.Q."/>
            <person name="Azevedo C.M."/>
            <person name="Gomes R."/>
            <person name="Vicente V.A."/>
        </authorList>
    </citation>
    <scope>NUCLEOTIDE SEQUENCE [LARGE SCALE GENOMIC DNA]</scope>
    <source>
        <strain evidence="9 10">CBS 269.37</strain>
    </source>
</reference>
<proteinExistence type="inferred from homology"/>
<dbReference type="FunFam" id="2.60.120.200:FF:000114">
    <property type="entry name" value="Probable endo-1,3(4)-beta-glucanase NFIA_089530"/>
    <property type="match status" value="1"/>
</dbReference>
<comment type="similarity">
    <text evidence="2">Belongs to the glycosyl hydrolase 16 family.</text>
</comment>
<dbReference type="InterPro" id="IPR059070">
    <property type="entry name" value="TPR_VPS8_2"/>
</dbReference>
<dbReference type="InterPro" id="IPR036322">
    <property type="entry name" value="WD40_repeat_dom_sf"/>
</dbReference>
<dbReference type="Pfam" id="PF23410">
    <property type="entry name" value="Beta-prop_VPS8"/>
    <property type="match status" value="1"/>
</dbReference>
<dbReference type="InterPro" id="IPR025941">
    <property type="entry name" value="Vps8_central_dom"/>
</dbReference>
<evidence type="ECO:0000256" key="6">
    <source>
        <dbReference type="ARBA" id="ARBA00023295"/>
    </source>
</evidence>
<feature type="compositionally biased region" description="Polar residues" evidence="7">
    <location>
        <begin position="1866"/>
        <end position="1878"/>
    </location>
</feature>
<feature type="compositionally biased region" description="Basic and acidic residues" evidence="7">
    <location>
        <begin position="31"/>
        <end position="48"/>
    </location>
</feature>
<dbReference type="GeneID" id="34595332"/>
<evidence type="ECO:0000256" key="4">
    <source>
        <dbReference type="ARBA" id="ARBA00012599"/>
    </source>
</evidence>
<accession>A0A177FMG1</accession>
<dbReference type="Proteomes" id="UP000077002">
    <property type="component" value="Unassembled WGS sequence"/>
</dbReference>
<dbReference type="GO" id="GO:0052861">
    <property type="term" value="F:endo-1,3(4)-beta-glucanase activity"/>
    <property type="evidence" value="ECO:0007669"/>
    <property type="project" value="UniProtKB-EC"/>
</dbReference>
<evidence type="ECO:0000256" key="5">
    <source>
        <dbReference type="ARBA" id="ARBA00022801"/>
    </source>
</evidence>
<dbReference type="InterPro" id="IPR000757">
    <property type="entry name" value="Beta-glucanase-like"/>
</dbReference>
<dbReference type="GO" id="GO:0034058">
    <property type="term" value="P:endosomal vesicle fusion"/>
    <property type="evidence" value="ECO:0007669"/>
    <property type="project" value="TreeGrafter"/>
</dbReference>
<feature type="domain" description="GH16" evidence="8">
    <location>
        <begin position="1535"/>
        <end position="1792"/>
    </location>
</feature>
<dbReference type="OrthoDB" id="289913at2759"/>
<dbReference type="InterPro" id="IPR015943">
    <property type="entry name" value="WD40/YVTN_repeat-like_dom_sf"/>
</dbReference>
<name>A0A177FMG1_9EURO</name>
<dbReference type="InterPro" id="IPR045111">
    <property type="entry name" value="Vps41/Vps8"/>
</dbReference>
<evidence type="ECO:0000256" key="7">
    <source>
        <dbReference type="SAM" id="MobiDB-lite"/>
    </source>
</evidence>
<feature type="region of interest" description="Disordered" evidence="7">
    <location>
        <begin position="1478"/>
        <end position="1520"/>
    </location>
</feature>
<comment type="catalytic activity">
    <reaction evidence="1">
        <text>Endohydrolysis of (1-&gt;3)- or (1-&gt;4)-linkages in beta-D-glucans when the glucose residue whose reducing group is involved in the linkage to be hydrolyzed is itself substituted at C-3.</text>
        <dbReference type="EC" id="3.2.1.6"/>
    </reaction>
</comment>
<evidence type="ECO:0000259" key="8">
    <source>
        <dbReference type="PROSITE" id="PS51762"/>
    </source>
</evidence>